<dbReference type="Pfam" id="PF13692">
    <property type="entry name" value="Glyco_trans_1_4"/>
    <property type="match status" value="1"/>
</dbReference>
<dbReference type="GO" id="GO:0016757">
    <property type="term" value="F:glycosyltransferase activity"/>
    <property type="evidence" value="ECO:0007669"/>
    <property type="project" value="UniProtKB-KW"/>
</dbReference>
<dbReference type="PANTHER" id="PTHR12526">
    <property type="entry name" value="GLYCOSYLTRANSFERASE"/>
    <property type="match status" value="1"/>
</dbReference>
<dbReference type="InterPro" id="IPR028098">
    <property type="entry name" value="Glyco_trans_4-like_N"/>
</dbReference>
<dbReference type="AlphaFoldDB" id="A0A2R4WQK0"/>
<dbReference type="SUPFAM" id="SSF53756">
    <property type="entry name" value="UDP-Glycosyltransferase/glycogen phosphorylase"/>
    <property type="match status" value="1"/>
</dbReference>
<dbReference type="EMBL" id="CP028843">
    <property type="protein sequence ID" value="AWB23809.1"/>
    <property type="molecule type" value="Genomic_DNA"/>
</dbReference>
<dbReference type="OrthoDB" id="9790710at2"/>
<evidence type="ECO:0000256" key="2">
    <source>
        <dbReference type="ARBA" id="ARBA00022679"/>
    </source>
</evidence>
<name>A0A2R4WQK0_9HYPH</name>
<dbReference type="KEGG" id="mee:DA075_25370"/>
<accession>A0A2R4WQK0</accession>
<gene>
    <name evidence="4" type="ORF">DA075_25370</name>
</gene>
<proteinExistence type="predicted"/>
<keyword evidence="2 4" id="KW-0808">Transferase</keyword>
<dbReference type="PANTHER" id="PTHR12526:SF510">
    <property type="entry name" value="D-INOSITOL 3-PHOSPHATE GLYCOSYLTRANSFERASE"/>
    <property type="match status" value="1"/>
</dbReference>
<dbReference type="RefSeq" id="WP_099955586.1">
    <property type="nucleotide sequence ID" value="NZ_CP028843.1"/>
</dbReference>
<organism evidence="4 5">
    <name type="scientific">Methylobacterium currus</name>
    <dbReference type="NCBI Taxonomy" id="2051553"/>
    <lineage>
        <taxon>Bacteria</taxon>
        <taxon>Pseudomonadati</taxon>
        <taxon>Pseudomonadota</taxon>
        <taxon>Alphaproteobacteria</taxon>
        <taxon>Hyphomicrobiales</taxon>
        <taxon>Methylobacteriaceae</taxon>
        <taxon>Methylobacterium</taxon>
    </lineage>
</organism>
<dbReference type="Gene3D" id="3.40.50.2000">
    <property type="entry name" value="Glycogen Phosphorylase B"/>
    <property type="match status" value="2"/>
</dbReference>
<keyword evidence="5" id="KW-1185">Reference proteome</keyword>
<evidence type="ECO:0000256" key="1">
    <source>
        <dbReference type="ARBA" id="ARBA00022676"/>
    </source>
</evidence>
<reference evidence="4 5" key="1">
    <citation type="submission" date="2018-04" db="EMBL/GenBank/DDBJ databases">
        <title>Methylobacterium sp. PR1016A genome.</title>
        <authorList>
            <person name="Park W."/>
        </authorList>
    </citation>
    <scope>NUCLEOTIDE SEQUENCE [LARGE SCALE GENOMIC DNA]</scope>
    <source>
        <strain evidence="4 5">PR1016A</strain>
    </source>
</reference>
<evidence type="ECO:0000313" key="4">
    <source>
        <dbReference type="EMBL" id="AWB23809.1"/>
    </source>
</evidence>
<sequence length="375" mass="41641">MRILHIDPDDIDNPLSGGGPRRTFEICRRLAQRHEITVVTPTFPGSTPVLLREGVRYVRLGRRVGNHGSSHHITFFFALPGLVRRQSCDLIVEDFMPPASVTLTPLLARAPVIASVQWSYARTLAQQYRVPFHWIEAAGLRFYNNFITMSEDARHDLLRRRPGARIEAIGNGVSDDLFDVPERPGDAILYLGRVDLERKGVGMLLEAYARLPAPRPPLIIAGHGWEHAATERRAGELGVADTTRVLGRVDAVERRELLAACRFAVFPSREETFGMVITEACAASRPVIHFDVPPMNEIAQGAGNIAVPAFDIPLFAEAMASLARARDAEIVARGRDCRAHVQDQCWDAVAARQEAFYLETVERARQSGSARLRSS</sequence>
<feature type="domain" description="Glycosyltransferase subfamily 4-like N-terminal" evidence="3">
    <location>
        <begin position="17"/>
        <end position="176"/>
    </location>
</feature>
<evidence type="ECO:0000313" key="5">
    <source>
        <dbReference type="Proteomes" id="UP000244755"/>
    </source>
</evidence>
<dbReference type="CDD" id="cd03801">
    <property type="entry name" value="GT4_PimA-like"/>
    <property type="match status" value="1"/>
</dbReference>
<keyword evidence="1" id="KW-0328">Glycosyltransferase</keyword>
<dbReference type="Proteomes" id="UP000244755">
    <property type="component" value="Chromosome 1"/>
</dbReference>
<dbReference type="Pfam" id="PF13439">
    <property type="entry name" value="Glyco_transf_4"/>
    <property type="match status" value="1"/>
</dbReference>
<evidence type="ECO:0000259" key="3">
    <source>
        <dbReference type="Pfam" id="PF13439"/>
    </source>
</evidence>
<protein>
    <submittedName>
        <fullName evidence="4">Glycosyltransferase family 1 protein</fullName>
    </submittedName>
</protein>